<dbReference type="GO" id="GO:0015936">
    <property type="term" value="P:coenzyme A metabolic process"/>
    <property type="evidence" value="ECO:0007669"/>
    <property type="project" value="InterPro"/>
</dbReference>
<dbReference type="SUPFAM" id="SSF56542">
    <property type="entry name" value="Substrate-binding domain of HMG-CoA reductase"/>
    <property type="match status" value="1"/>
</dbReference>
<dbReference type="InterPro" id="IPR009023">
    <property type="entry name" value="HMG_CoA_Rdtase_NAD(P)-bd_sf"/>
</dbReference>
<dbReference type="GO" id="GO:0005789">
    <property type="term" value="C:endoplasmic reticulum membrane"/>
    <property type="evidence" value="ECO:0007669"/>
    <property type="project" value="UniProtKB-SubCell"/>
</dbReference>
<dbReference type="GO" id="GO:0005778">
    <property type="term" value="C:peroxisomal membrane"/>
    <property type="evidence" value="ECO:0007669"/>
    <property type="project" value="TreeGrafter"/>
</dbReference>
<feature type="transmembrane region" description="Helical" evidence="9">
    <location>
        <begin position="390"/>
        <end position="410"/>
    </location>
</feature>
<dbReference type="GO" id="GO:0008299">
    <property type="term" value="P:isoprenoid biosynthetic process"/>
    <property type="evidence" value="ECO:0007669"/>
    <property type="project" value="InterPro"/>
</dbReference>
<dbReference type="SUPFAM" id="SSF55035">
    <property type="entry name" value="NAD-binding domain of HMG-CoA reductase"/>
    <property type="match status" value="1"/>
</dbReference>
<dbReference type="InterPro" id="IPR053958">
    <property type="entry name" value="HMGCR/SNAP/NPC1-like_SSD"/>
</dbReference>
<feature type="transmembrane region" description="Helical" evidence="9">
    <location>
        <begin position="200"/>
        <end position="221"/>
    </location>
</feature>
<dbReference type="OrthoDB" id="310654at2759"/>
<name>A0A1Q2YE56_9ASCO</name>
<dbReference type="EC" id="1.1.1.34" evidence="9"/>
<evidence type="ECO:0000256" key="3">
    <source>
        <dbReference type="ARBA" id="ARBA00022692"/>
    </source>
</evidence>
<keyword evidence="13" id="KW-1185">Reference proteome</keyword>
<feature type="region of interest" description="Disordered" evidence="10">
    <location>
        <begin position="527"/>
        <end position="554"/>
    </location>
</feature>
<dbReference type="Gene3D" id="1.10.3270.10">
    <property type="entry name" value="HMGR, N-terminal domain"/>
    <property type="match status" value="1"/>
</dbReference>
<organism evidence="12 13">
    <name type="scientific">Pichia membranifaciens</name>
    <dbReference type="NCBI Taxonomy" id="4926"/>
    <lineage>
        <taxon>Eukaryota</taxon>
        <taxon>Fungi</taxon>
        <taxon>Dikarya</taxon>
        <taxon>Ascomycota</taxon>
        <taxon>Saccharomycotina</taxon>
        <taxon>Pichiomycetes</taxon>
        <taxon>Pichiales</taxon>
        <taxon>Pichiaceae</taxon>
        <taxon>Pichia</taxon>
    </lineage>
</organism>
<dbReference type="AlphaFoldDB" id="A0A1Q2YE56"/>
<evidence type="ECO:0000259" key="11">
    <source>
        <dbReference type="PROSITE" id="PS50156"/>
    </source>
</evidence>
<evidence type="ECO:0000256" key="4">
    <source>
        <dbReference type="ARBA" id="ARBA00022824"/>
    </source>
</evidence>
<dbReference type="Gene3D" id="3.30.70.420">
    <property type="entry name" value="Hydroxymethylglutaryl-CoA reductase, class I/II, NAD/NADP-binding domain"/>
    <property type="match status" value="1"/>
</dbReference>
<sequence>MAYIFSDIPAILARFCANRPIHFIVSTVLLACVAYLAIFDQYIENEYSRSSQLVNFYRNSSSSSWELVSSDAELEQFSSANHIYVTPLKFKGKTDVFPEYPGLLKTEENDHDGYILTESESDASDLPSVLENSNGDIFKLRSSNNKIGKYFGYFKSLSQRLKSLIIGAEPFDIILVSLAYVAMWFTFFQLFYEMKKIGSNFWLAFGSLLSSCFAFLFALAATTEVLHIKVPLVSLSEGLPFLVATIGFKHKLAFTAPVLEALNADSKKDISDIIADVVRSKTAVPLIRDQLIISVSFLVCSFAIQNLPGLRNFCILSSIILAVDLLFTFTFYASILSLKAQIFKVHREIELREVLEEDGISYNVAKDVAKTSINSKGIFKHNRSIVGFKIIMLVGFLGLHLFALGTSWLYDDSADFQNVGLTDYPTISNVVADSIKSVPSNGVLLTLLPVKIYRQATALAEIEHYLVLFFSKLSTAICDPLISKFLFMIAGISVAINIYLLNVARFHMHSFRPSIYVSNSNSSLLSPAEEKTVGEKKSKRSKKRSKKKSDKNVEETAVIDSTDSISISNGDNIKVGQIIEENSTADDSSSESTELTTSEESSVRPLEELVEILKAGNVKECNNAEVLRLVTEGKLPLYALEKQLDDKLRAVVVRRQSIAKFADAPVLLTEKLPYKHYDYDRVFGACCENVIGYIPIPLGVAGPIVIDGKPYHIPVATTEGCLVASTMRGCKAINAGGGVQTVLTADGMTRGPCVQFPDLLRAGKAKSWLDSEEGQKKMKAAFNSTSRFARLQHVKTAIAGDLLYIRFKTTTGDAMGMNMISKGVEHALKCMIEDYGFEDMHVVSLSGNYCIDKKAAAINWIEGRGKSIVASADIPAETVQKVLKSDVDALVDLNISKNLIGSALAGAIGGFNAHAANLLTAVFIATGQDPAQNVESSNCMTLMKKLPNGDLRISVSMPSIEVGTIGGGTVLDPQGAMLELLGIRGPHPTVPGSNARQLAKVVASAVLASELSLCSALAAGHLVQSHMEHNRKAPVPAAVTSANGSTAAISSTPTAKEVSAKAADVERLKEGSKICIRS</sequence>
<dbReference type="Gene3D" id="3.90.770.10">
    <property type="entry name" value="3-hydroxy-3-methylglutaryl-coenzyme A Reductase, Chain A, domain 2"/>
    <property type="match status" value="1"/>
</dbReference>
<keyword evidence="6 9" id="KW-1133">Transmembrane helix</keyword>
<feature type="domain" description="SSD" evidence="11">
    <location>
        <begin position="172"/>
        <end position="338"/>
    </location>
</feature>
<protein>
    <recommendedName>
        <fullName evidence="9">3-hydroxy-3-methylglutaryl coenzyme A reductase</fullName>
        <shortName evidence="9">HMG-CoA reductase</shortName>
        <ecNumber evidence="9">1.1.1.34</ecNumber>
    </recommendedName>
</protein>
<feature type="transmembrane region" description="Helical" evidence="9">
    <location>
        <begin position="20"/>
        <end position="39"/>
    </location>
</feature>
<feature type="transmembrane region" description="Helical" evidence="9">
    <location>
        <begin position="315"/>
        <end position="338"/>
    </location>
</feature>
<reference evidence="12 13" key="1">
    <citation type="submission" date="2016-08" db="EMBL/GenBank/DDBJ databases">
        <title>Whole genome shotgun sequence of Pichia membranifaciens KS47-1.</title>
        <authorList>
            <person name="Konishi M."/>
            <person name="Ishida M."/>
            <person name="Arakawa T."/>
            <person name="Kato Y."/>
            <person name="Horiuchi J."/>
        </authorList>
    </citation>
    <scope>NUCLEOTIDE SEQUENCE [LARGE SCALE GENOMIC DNA]</scope>
    <source>
        <strain evidence="12 13">KS47-1</strain>
    </source>
</reference>
<dbReference type="GO" id="GO:0004420">
    <property type="term" value="F:hydroxymethylglutaryl-CoA reductase (NADPH) activity"/>
    <property type="evidence" value="ECO:0007669"/>
    <property type="project" value="UniProtKB-EC"/>
</dbReference>
<dbReference type="InterPro" id="IPR000731">
    <property type="entry name" value="SSD"/>
</dbReference>
<dbReference type="UniPathway" id="UPA00058">
    <property type="reaction ID" value="UER00103"/>
</dbReference>
<comment type="subcellular location">
    <subcellularLocation>
        <location evidence="1 9">Endoplasmic reticulum membrane</location>
        <topology evidence="1 9">Multi-pass membrane protein</topology>
    </subcellularLocation>
</comment>
<dbReference type="Pfam" id="PF12349">
    <property type="entry name" value="Sterol-sensing"/>
    <property type="match status" value="1"/>
</dbReference>
<keyword evidence="3 9" id="KW-0812">Transmembrane</keyword>
<dbReference type="PROSITE" id="PS50156">
    <property type="entry name" value="SSD"/>
    <property type="match status" value="1"/>
</dbReference>
<dbReference type="InterPro" id="IPR025583">
    <property type="entry name" value="HMG-CoA_N_dom"/>
</dbReference>
<dbReference type="PANTHER" id="PTHR10572:SF24">
    <property type="entry name" value="3-HYDROXY-3-METHYLGLUTARYL-COENZYME A REDUCTASE"/>
    <property type="match status" value="1"/>
</dbReference>
<evidence type="ECO:0000256" key="8">
    <source>
        <dbReference type="ARBA" id="ARBA00023136"/>
    </source>
</evidence>
<feature type="transmembrane region" description="Helical" evidence="9">
    <location>
        <begin position="481"/>
        <end position="502"/>
    </location>
</feature>
<evidence type="ECO:0000313" key="12">
    <source>
        <dbReference type="EMBL" id="GAV27673.1"/>
    </source>
</evidence>
<dbReference type="EMBL" id="BDGI01000042">
    <property type="protein sequence ID" value="GAV27673.1"/>
    <property type="molecule type" value="Genomic_DNA"/>
</dbReference>
<feature type="region of interest" description="Disordered" evidence="10">
    <location>
        <begin position="581"/>
        <end position="601"/>
    </location>
</feature>
<dbReference type="FunFam" id="1.10.3270.10:FF:000001">
    <property type="entry name" value="3-hydroxy-3-methylglutaryl coenzyme A reductase"/>
    <property type="match status" value="1"/>
</dbReference>
<dbReference type="NCBIfam" id="TIGR00533">
    <property type="entry name" value="HMG_CoA_R_NADP"/>
    <property type="match status" value="1"/>
</dbReference>
<accession>A0A1Q2YE56</accession>
<dbReference type="InterPro" id="IPR023076">
    <property type="entry name" value="HMG_CoA_Rdtase_CS"/>
</dbReference>
<comment type="caution">
    <text evidence="12">The sequence shown here is derived from an EMBL/GenBank/DDBJ whole genome shotgun (WGS) entry which is preliminary data.</text>
</comment>
<dbReference type="InterPro" id="IPR023074">
    <property type="entry name" value="HMG_CoA_Rdtase_cat_sf"/>
</dbReference>
<keyword evidence="8 9" id="KW-0472">Membrane</keyword>
<comment type="catalytic activity">
    <reaction evidence="9">
        <text>(R)-mevalonate + 2 NADP(+) + CoA = (3S)-3-hydroxy-3-methylglutaryl-CoA + 2 NADPH + 2 H(+)</text>
        <dbReference type="Rhea" id="RHEA:15989"/>
        <dbReference type="ChEBI" id="CHEBI:15378"/>
        <dbReference type="ChEBI" id="CHEBI:36464"/>
        <dbReference type="ChEBI" id="CHEBI:43074"/>
        <dbReference type="ChEBI" id="CHEBI:57287"/>
        <dbReference type="ChEBI" id="CHEBI:57783"/>
        <dbReference type="ChEBI" id="CHEBI:58349"/>
        <dbReference type="EC" id="1.1.1.34"/>
    </reaction>
</comment>
<comment type="similarity">
    <text evidence="2 9">Belongs to the HMG-CoA reductase family.</text>
</comment>
<feature type="compositionally biased region" description="Low complexity" evidence="10">
    <location>
        <begin position="581"/>
        <end position="600"/>
    </location>
</feature>
<evidence type="ECO:0000256" key="9">
    <source>
        <dbReference type="RuleBase" id="RU361219"/>
    </source>
</evidence>
<dbReference type="Pfam" id="PF00368">
    <property type="entry name" value="HMG-CoA_red"/>
    <property type="match status" value="1"/>
</dbReference>
<evidence type="ECO:0000256" key="1">
    <source>
        <dbReference type="ARBA" id="ARBA00004477"/>
    </source>
</evidence>
<feature type="transmembrane region" description="Helical" evidence="9">
    <location>
        <begin position="164"/>
        <end position="188"/>
    </location>
</feature>
<feature type="compositionally biased region" description="Basic residues" evidence="10">
    <location>
        <begin position="537"/>
        <end position="549"/>
    </location>
</feature>
<dbReference type="InterPro" id="IPR002202">
    <property type="entry name" value="HMG_CoA_Rdtase"/>
</dbReference>
<keyword evidence="7 9" id="KW-0560">Oxidoreductase</keyword>
<evidence type="ECO:0000256" key="6">
    <source>
        <dbReference type="ARBA" id="ARBA00022989"/>
    </source>
</evidence>
<proteinExistence type="inferred from homology"/>
<dbReference type="GO" id="GO:0006696">
    <property type="term" value="P:ergosterol biosynthetic process"/>
    <property type="evidence" value="ECO:0007669"/>
    <property type="project" value="TreeGrafter"/>
</dbReference>
<dbReference type="PROSITE" id="PS50065">
    <property type="entry name" value="HMG_COA_REDUCTASE_4"/>
    <property type="match status" value="1"/>
</dbReference>
<dbReference type="InterPro" id="IPR004554">
    <property type="entry name" value="HMG_CoA_Rdtase_eu_arc"/>
</dbReference>
<dbReference type="PROSITE" id="PS01192">
    <property type="entry name" value="HMG_COA_REDUCTASE_3"/>
    <property type="match status" value="1"/>
</dbReference>
<dbReference type="PRINTS" id="PR00071">
    <property type="entry name" value="HMGCOARDTASE"/>
</dbReference>
<dbReference type="PROSITE" id="PS00066">
    <property type="entry name" value="HMG_COA_REDUCTASE_1"/>
    <property type="match status" value="1"/>
</dbReference>
<dbReference type="Pfam" id="PF13323">
    <property type="entry name" value="HPIH"/>
    <property type="match status" value="1"/>
</dbReference>
<comment type="pathway">
    <text evidence="9">Metabolic intermediate biosynthesis; (R)-mevalonate biosynthesis; (R)-mevalonate from acetyl-CoA: step 3/3.</text>
</comment>
<dbReference type="PANTHER" id="PTHR10572">
    <property type="entry name" value="3-HYDROXY-3-METHYLGLUTARYL-COENZYME A REDUCTASE"/>
    <property type="match status" value="1"/>
</dbReference>
<evidence type="ECO:0000256" key="7">
    <source>
        <dbReference type="ARBA" id="ARBA00023002"/>
    </source>
</evidence>
<dbReference type="FunFam" id="3.30.70.420:FF:000001">
    <property type="entry name" value="3-hydroxy-3-methylglutaryl coenzyme A reductase"/>
    <property type="match status" value="1"/>
</dbReference>
<keyword evidence="4 9" id="KW-0256">Endoplasmic reticulum</keyword>
<evidence type="ECO:0000256" key="5">
    <source>
        <dbReference type="ARBA" id="ARBA00022857"/>
    </source>
</evidence>
<dbReference type="FunFam" id="3.90.770.10:FF:000001">
    <property type="entry name" value="3-hydroxy-3-methylglutaryl coenzyme A reductase"/>
    <property type="match status" value="1"/>
</dbReference>
<evidence type="ECO:0000256" key="2">
    <source>
        <dbReference type="ARBA" id="ARBA00007661"/>
    </source>
</evidence>
<gene>
    <name evidence="12" type="ORF">PMKS-001141</name>
</gene>
<dbReference type="CDD" id="cd00643">
    <property type="entry name" value="HMG-CoA_reductase_classI"/>
    <property type="match status" value="1"/>
</dbReference>
<dbReference type="Proteomes" id="UP000186136">
    <property type="component" value="Unassembled WGS sequence"/>
</dbReference>
<evidence type="ECO:0000256" key="10">
    <source>
        <dbReference type="SAM" id="MobiDB-lite"/>
    </source>
</evidence>
<dbReference type="InterPro" id="IPR009029">
    <property type="entry name" value="HMG_CoA_Rdtase_sub-bd_dom_sf"/>
</dbReference>
<evidence type="ECO:0000313" key="13">
    <source>
        <dbReference type="Proteomes" id="UP000186136"/>
    </source>
</evidence>
<dbReference type="InterPro" id="IPR023282">
    <property type="entry name" value="HMG_CoA_Rdtase_N"/>
</dbReference>
<dbReference type="PROSITE" id="PS00318">
    <property type="entry name" value="HMG_COA_REDUCTASE_2"/>
    <property type="match status" value="1"/>
</dbReference>
<keyword evidence="5 9" id="KW-0521">NADP</keyword>